<dbReference type="CDD" id="cd21808">
    <property type="entry name" value="ABC-2_lan_permease_MutG"/>
    <property type="match status" value="1"/>
</dbReference>
<proteinExistence type="predicted"/>
<dbReference type="OrthoDB" id="1701852at2"/>
<keyword evidence="1" id="KW-0812">Transmembrane</keyword>
<feature type="transmembrane region" description="Helical" evidence="1">
    <location>
        <begin position="208"/>
        <end position="230"/>
    </location>
</feature>
<dbReference type="AlphaFoldDB" id="A0A429ZZH0"/>
<accession>A0A429ZZH0</accession>
<feature type="transmembrane region" description="Helical" evidence="1">
    <location>
        <begin position="99"/>
        <end position="120"/>
    </location>
</feature>
<name>A0A429ZZH0_9ENTE</name>
<evidence type="ECO:0000313" key="3">
    <source>
        <dbReference type="Proteomes" id="UP000287857"/>
    </source>
</evidence>
<dbReference type="Proteomes" id="UP000287857">
    <property type="component" value="Unassembled WGS sequence"/>
</dbReference>
<dbReference type="EMBL" id="NGJS01000005">
    <property type="protein sequence ID" value="RST99370.1"/>
    <property type="molecule type" value="Genomic_DNA"/>
</dbReference>
<protein>
    <recommendedName>
        <fullName evidence="4">Lantibiotic ABC transporter permease</fullName>
    </recommendedName>
</protein>
<organism evidence="2 3">
    <name type="scientific">Vagococcus vulneris</name>
    <dbReference type="NCBI Taxonomy" id="1977869"/>
    <lineage>
        <taxon>Bacteria</taxon>
        <taxon>Bacillati</taxon>
        <taxon>Bacillota</taxon>
        <taxon>Bacilli</taxon>
        <taxon>Lactobacillales</taxon>
        <taxon>Enterococcaceae</taxon>
        <taxon>Vagococcus</taxon>
    </lineage>
</organism>
<gene>
    <name evidence="2" type="ORF">CBF37_05210</name>
</gene>
<dbReference type="InterPro" id="IPR022294">
    <property type="entry name" value="ABC-transptr_permeasesu"/>
</dbReference>
<feature type="transmembrane region" description="Helical" evidence="1">
    <location>
        <begin position="50"/>
        <end position="73"/>
    </location>
</feature>
<evidence type="ECO:0000313" key="2">
    <source>
        <dbReference type="EMBL" id="RST99370.1"/>
    </source>
</evidence>
<evidence type="ECO:0000256" key="1">
    <source>
        <dbReference type="SAM" id="Phobius"/>
    </source>
</evidence>
<keyword evidence="1" id="KW-1133">Transmembrane helix</keyword>
<evidence type="ECO:0008006" key="4">
    <source>
        <dbReference type="Google" id="ProtNLM"/>
    </source>
</evidence>
<keyword evidence="1" id="KW-0472">Membrane</keyword>
<dbReference type="RefSeq" id="WP_125983688.1">
    <property type="nucleotide sequence ID" value="NZ_NGJS01000005.1"/>
</dbReference>
<reference evidence="2 3" key="1">
    <citation type="submission" date="2017-05" db="EMBL/GenBank/DDBJ databases">
        <title>Vagococcus spp. assemblies.</title>
        <authorList>
            <person name="Gulvik C.A."/>
        </authorList>
    </citation>
    <scope>NUCLEOTIDE SEQUENCE [LARGE SCALE GENOMIC DNA]</scope>
    <source>
        <strain evidence="2 3">SS1995</strain>
    </source>
</reference>
<feature type="transmembrane region" description="Helical" evidence="1">
    <location>
        <begin position="132"/>
        <end position="156"/>
    </location>
</feature>
<comment type="caution">
    <text evidence="2">The sequence shown here is derived from an EMBL/GenBank/DDBJ whole genome shotgun (WGS) entry which is preliminary data.</text>
</comment>
<sequence>MNRFINLLRSDWIKLRRTYFFPVHIAVPLIYTVLFLIYQSIKTENYANQLTLFLQLMSLGFPIIIVIVCQIVMQQEYEAGGGFFMMFTSSRVQTILSKLFYLICFGCLAVTLTTFAYLLIRLKNILDVKFVVQLLIVICLCFSIQYVYHLIFTLYLNSAVHFAMAMFEGLISALFLTSLGDGLWYFFPASWTPRIIPLMRYDHLYLKLICLLTIILLLLIFLLSFVISWWHGSKLVRD</sequence>
<dbReference type="NCBIfam" id="TIGR03733">
    <property type="entry name" value="lanti_perm_MutG"/>
    <property type="match status" value="1"/>
</dbReference>
<feature type="transmembrane region" description="Helical" evidence="1">
    <location>
        <begin position="162"/>
        <end position="187"/>
    </location>
</feature>
<feature type="transmembrane region" description="Helical" evidence="1">
    <location>
        <begin position="20"/>
        <end position="38"/>
    </location>
</feature>
<keyword evidence="3" id="KW-1185">Reference proteome</keyword>